<dbReference type="PANTHER" id="PTHR32015:SF1">
    <property type="entry name" value="LIPASE"/>
    <property type="match status" value="1"/>
</dbReference>
<dbReference type="Pfam" id="PF01674">
    <property type="entry name" value="Lipase_2"/>
    <property type="match status" value="1"/>
</dbReference>
<keyword evidence="4" id="KW-1185">Reference proteome</keyword>
<keyword evidence="2" id="KW-0732">Signal</keyword>
<dbReference type="GO" id="GO:0016787">
    <property type="term" value="F:hydrolase activity"/>
    <property type="evidence" value="ECO:0007669"/>
    <property type="project" value="UniProtKB-KW"/>
</dbReference>
<feature type="chain" id="PRO_5046957437" evidence="2">
    <location>
        <begin position="22"/>
        <end position="297"/>
    </location>
</feature>
<dbReference type="Gene3D" id="3.40.50.1820">
    <property type="entry name" value="alpha/beta hydrolase"/>
    <property type="match status" value="1"/>
</dbReference>
<dbReference type="SUPFAM" id="SSF53474">
    <property type="entry name" value="alpha/beta-Hydrolases"/>
    <property type="match status" value="1"/>
</dbReference>
<protein>
    <submittedName>
        <fullName evidence="3">Alpha/beta fold hydrolase</fullName>
    </submittedName>
</protein>
<evidence type="ECO:0000313" key="3">
    <source>
        <dbReference type="EMBL" id="TJZ77236.1"/>
    </source>
</evidence>
<feature type="region of interest" description="Disordered" evidence="1">
    <location>
        <begin position="24"/>
        <end position="47"/>
    </location>
</feature>
<dbReference type="InterPro" id="IPR002918">
    <property type="entry name" value="Lipase_EstA/Esterase_EstB"/>
</dbReference>
<feature type="signal peptide" evidence="2">
    <location>
        <begin position="1"/>
        <end position="21"/>
    </location>
</feature>
<accession>A0ABY2RLP2</accession>
<proteinExistence type="predicted"/>
<organism evidence="3 4">
    <name type="scientific">Rhodococcus oryzae</name>
    <dbReference type="NCBI Taxonomy" id="2571143"/>
    <lineage>
        <taxon>Bacteria</taxon>
        <taxon>Bacillati</taxon>
        <taxon>Actinomycetota</taxon>
        <taxon>Actinomycetes</taxon>
        <taxon>Mycobacteriales</taxon>
        <taxon>Nocardiaceae</taxon>
        <taxon>Rhodococcus</taxon>
    </lineage>
</organism>
<reference evidence="3 4" key="1">
    <citation type="submission" date="2019-04" db="EMBL/GenBank/DDBJ databases">
        <title>Rhodococcus oryzae sp. nov., a novel actinomycete isolated from rhizosphere soil of rice (Oryza sativa L.).</title>
        <authorList>
            <person name="Li C."/>
        </authorList>
    </citation>
    <scope>NUCLEOTIDE SEQUENCE [LARGE SCALE GENOMIC DNA]</scope>
    <source>
        <strain evidence="3 4">NEAU-CX67</strain>
    </source>
</reference>
<evidence type="ECO:0000256" key="2">
    <source>
        <dbReference type="SAM" id="SignalP"/>
    </source>
</evidence>
<dbReference type="InterPro" id="IPR029058">
    <property type="entry name" value="AB_hydrolase_fold"/>
</dbReference>
<evidence type="ECO:0000256" key="1">
    <source>
        <dbReference type="SAM" id="MobiDB-lite"/>
    </source>
</evidence>
<keyword evidence="3" id="KW-0378">Hydrolase</keyword>
<gene>
    <name evidence="3" type="ORF">FCG67_14885</name>
</gene>
<dbReference type="PANTHER" id="PTHR32015">
    <property type="entry name" value="FASTING INDUCED LIPASE"/>
    <property type="match status" value="1"/>
</dbReference>
<comment type="caution">
    <text evidence="3">The sequence shown here is derived from an EMBL/GenBank/DDBJ whole genome shotgun (WGS) entry which is preliminary data.</text>
</comment>
<sequence length="297" mass="31401">MGLAAVAVFALGTTLVPSASAQSASTGSAATEDQDPPAGANDWSCRPTQQHPRPVVLLHGTGWSMKQSLPVLTSTLKADGYCVYALNYGGTREYFGLFGPYKWGTAAIGDSARELAKFVDRVRESTGVAQVDIVGHSQGGMMPRQYLKFDGGADLNDPARNKVRTLVMLAPSNHGSTFNGESVTGVAMNQQLAGSEFLQNLNAGQETYPGIDYTVIASETDKTITPPNSSFLIPAPGTSVRNLFVQEVCPNDSLDVAHSGQVLYPDKGKGMLDHPVSLFLVRQALDPTLQGPVPCSG</sequence>
<evidence type="ECO:0000313" key="4">
    <source>
        <dbReference type="Proteomes" id="UP000305109"/>
    </source>
</evidence>
<name>A0ABY2RLP2_9NOCA</name>
<dbReference type="EMBL" id="SUMD01000006">
    <property type="protein sequence ID" value="TJZ77236.1"/>
    <property type="molecule type" value="Genomic_DNA"/>
</dbReference>
<dbReference type="Proteomes" id="UP000305109">
    <property type="component" value="Unassembled WGS sequence"/>
</dbReference>